<keyword evidence="3 6" id="KW-0378">Hydrolase</keyword>
<gene>
    <name evidence="6" type="ORF">H9871_05690</name>
</gene>
<dbReference type="InterPro" id="IPR011059">
    <property type="entry name" value="Metal-dep_hydrolase_composite"/>
</dbReference>
<dbReference type="InterPro" id="IPR032466">
    <property type="entry name" value="Metal_Hydrolase"/>
</dbReference>
<evidence type="ECO:0000313" key="6">
    <source>
        <dbReference type="EMBL" id="HIW99617.1"/>
    </source>
</evidence>
<comment type="caution">
    <text evidence="6">The sequence shown here is derived from an EMBL/GenBank/DDBJ whole genome shotgun (WGS) entry which is preliminary data.</text>
</comment>
<evidence type="ECO:0000256" key="1">
    <source>
        <dbReference type="ARBA" id="ARBA00001947"/>
    </source>
</evidence>
<dbReference type="Gene3D" id="2.30.40.10">
    <property type="entry name" value="Urease, subunit C, domain 1"/>
    <property type="match status" value="1"/>
</dbReference>
<evidence type="ECO:0000313" key="7">
    <source>
        <dbReference type="Proteomes" id="UP000824151"/>
    </source>
</evidence>
<reference evidence="6" key="1">
    <citation type="journal article" date="2021" name="PeerJ">
        <title>Extensive microbial diversity within the chicken gut microbiome revealed by metagenomics and culture.</title>
        <authorList>
            <person name="Gilroy R."/>
            <person name="Ravi A."/>
            <person name="Getino M."/>
            <person name="Pursley I."/>
            <person name="Horton D.L."/>
            <person name="Alikhan N.F."/>
            <person name="Baker D."/>
            <person name="Gharbi K."/>
            <person name="Hall N."/>
            <person name="Watson M."/>
            <person name="Adriaenssens E.M."/>
            <person name="Foster-Nyarko E."/>
            <person name="Jarju S."/>
            <person name="Secka A."/>
            <person name="Antonio M."/>
            <person name="Oren A."/>
            <person name="Chaudhuri R.R."/>
            <person name="La Ragione R."/>
            <person name="Hildebrand F."/>
            <person name="Pallen M.J."/>
        </authorList>
    </citation>
    <scope>NUCLEOTIDE SEQUENCE</scope>
    <source>
        <strain evidence="6">ChiHejej3B27-3195</strain>
    </source>
</reference>
<comment type="cofactor">
    <cofactor evidence="1">
        <name>Zn(2+)</name>
        <dbReference type="ChEBI" id="CHEBI:29105"/>
    </cofactor>
</comment>
<dbReference type="Pfam" id="PF01979">
    <property type="entry name" value="Amidohydro_1"/>
    <property type="match status" value="1"/>
</dbReference>
<dbReference type="GO" id="GO:0005829">
    <property type="term" value="C:cytosol"/>
    <property type="evidence" value="ECO:0007669"/>
    <property type="project" value="TreeGrafter"/>
</dbReference>
<accession>A0A9D1S3U9</accession>
<dbReference type="PANTHER" id="PTHR11271:SF6">
    <property type="entry name" value="GUANINE DEAMINASE"/>
    <property type="match status" value="1"/>
</dbReference>
<dbReference type="EC" id="3.5.4.3" evidence="6"/>
<dbReference type="NCBIfam" id="NF006679">
    <property type="entry name" value="PRK09228.1"/>
    <property type="match status" value="1"/>
</dbReference>
<dbReference type="Proteomes" id="UP000824151">
    <property type="component" value="Unassembled WGS sequence"/>
</dbReference>
<dbReference type="PANTHER" id="PTHR11271">
    <property type="entry name" value="GUANINE DEAMINASE"/>
    <property type="match status" value="1"/>
</dbReference>
<dbReference type="InterPro" id="IPR051607">
    <property type="entry name" value="Metallo-dep_hydrolases"/>
</dbReference>
<dbReference type="GO" id="GO:0046098">
    <property type="term" value="P:guanine metabolic process"/>
    <property type="evidence" value="ECO:0007669"/>
    <property type="project" value="TreeGrafter"/>
</dbReference>
<organism evidence="6 7">
    <name type="scientific">Candidatus Nesterenkonia stercoripullorum</name>
    <dbReference type="NCBI Taxonomy" id="2838701"/>
    <lineage>
        <taxon>Bacteria</taxon>
        <taxon>Bacillati</taxon>
        <taxon>Actinomycetota</taxon>
        <taxon>Actinomycetes</taxon>
        <taxon>Micrococcales</taxon>
        <taxon>Micrococcaceae</taxon>
        <taxon>Nesterenkonia</taxon>
    </lineage>
</organism>
<evidence type="ECO:0000256" key="2">
    <source>
        <dbReference type="ARBA" id="ARBA00022723"/>
    </source>
</evidence>
<keyword evidence="2" id="KW-0479">Metal-binding</keyword>
<protein>
    <submittedName>
        <fullName evidence="6">Guanine deaminase</fullName>
        <ecNumber evidence="6">3.5.4.3</ecNumber>
    </submittedName>
</protein>
<dbReference type="SUPFAM" id="SSF51338">
    <property type="entry name" value="Composite domain of metallo-dependent hydrolases"/>
    <property type="match status" value="1"/>
</dbReference>
<dbReference type="GO" id="GO:0008892">
    <property type="term" value="F:guanine deaminase activity"/>
    <property type="evidence" value="ECO:0007669"/>
    <property type="project" value="UniProtKB-EC"/>
</dbReference>
<sequence>MTIYRGTVFDTPEVEGHVAQLRADHDAALVVREGVIVDRTDFGSARERYPQDDVVDLGEGILLPGLIDTHVHFPQARIIGGLGMPLLQWLDECALPEEVRLGERGYAQAVADDFLGGLISAGTTTALVFGSHFPQAMETLFAAAEKSGLRITSGLTVSDRILPEQLLLGPEEALAEGRRLAETWHGRGRLRYAVTPRFSLSASDELLASCAELLTAEYADPLWFTTHINENPAEIDEIGRLFPESTDYLDTYANHGLLSERSVFAHNVHPTPSELPRLAEAGSAVAHCPTSNAALGSGLFPFREHREAGVQVALGSDVGAGTGFSLLKEGLQCYFGQQLRGAAGVALTPADLLRLATSAGAAALGLQDRVGDLSVGKEFDAVWVSPSPGGALDGVLPYARDDDDALAKVFALGGPADIARVWVGGDVVG</sequence>
<dbReference type="InterPro" id="IPR006680">
    <property type="entry name" value="Amidohydro-rel"/>
</dbReference>
<evidence type="ECO:0000256" key="4">
    <source>
        <dbReference type="ARBA" id="ARBA00022833"/>
    </source>
</evidence>
<evidence type="ECO:0000259" key="5">
    <source>
        <dbReference type="Pfam" id="PF01979"/>
    </source>
</evidence>
<reference evidence="6" key="2">
    <citation type="submission" date="2021-04" db="EMBL/GenBank/DDBJ databases">
        <authorList>
            <person name="Gilroy R."/>
        </authorList>
    </citation>
    <scope>NUCLEOTIDE SEQUENCE</scope>
    <source>
        <strain evidence="6">ChiHejej3B27-3195</strain>
    </source>
</reference>
<dbReference type="AlphaFoldDB" id="A0A9D1S3U9"/>
<dbReference type="Gene3D" id="3.20.20.140">
    <property type="entry name" value="Metal-dependent hydrolases"/>
    <property type="match status" value="1"/>
</dbReference>
<name>A0A9D1S3U9_9MICC</name>
<keyword evidence="4" id="KW-0862">Zinc</keyword>
<proteinExistence type="predicted"/>
<dbReference type="SUPFAM" id="SSF51556">
    <property type="entry name" value="Metallo-dependent hydrolases"/>
    <property type="match status" value="1"/>
</dbReference>
<feature type="domain" description="Amidohydrolase-related" evidence="5">
    <location>
        <begin position="61"/>
        <end position="428"/>
    </location>
</feature>
<evidence type="ECO:0000256" key="3">
    <source>
        <dbReference type="ARBA" id="ARBA00022801"/>
    </source>
</evidence>
<dbReference type="EMBL" id="DXGD01000205">
    <property type="protein sequence ID" value="HIW99617.1"/>
    <property type="molecule type" value="Genomic_DNA"/>
</dbReference>
<dbReference type="GO" id="GO:0008270">
    <property type="term" value="F:zinc ion binding"/>
    <property type="evidence" value="ECO:0007669"/>
    <property type="project" value="TreeGrafter"/>
</dbReference>